<feature type="compositionally biased region" description="Polar residues" evidence="5">
    <location>
        <begin position="47"/>
        <end position="57"/>
    </location>
</feature>
<reference evidence="8 9" key="1">
    <citation type="submission" date="2024-01" db="EMBL/GenBank/DDBJ databases">
        <title>A draft genome for a cacao thread blight-causing isolate of Paramarasmius palmivorus.</title>
        <authorList>
            <person name="Baruah I.K."/>
            <person name="Bukari Y."/>
            <person name="Amoako-Attah I."/>
            <person name="Meinhardt L.W."/>
            <person name="Bailey B.A."/>
            <person name="Cohen S.P."/>
        </authorList>
    </citation>
    <scope>NUCLEOTIDE SEQUENCE [LARGE SCALE GENOMIC DNA]</scope>
    <source>
        <strain evidence="8 9">GH-12</strain>
    </source>
</reference>
<dbReference type="PANTHER" id="PTHR10177">
    <property type="entry name" value="CYCLINS"/>
    <property type="match status" value="1"/>
</dbReference>
<accession>A0AAW0CVD5</accession>
<dbReference type="Pfam" id="PF00134">
    <property type="entry name" value="Cyclin_N"/>
    <property type="match status" value="1"/>
</dbReference>
<feature type="compositionally biased region" description="Basic and acidic residues" evidence="5">
    <location>
        <begin position="197"/>
        <end position="206"/>
    </location>
</feature>
<dbReference type="CDD" id="cd20512">
    <property type="entry name" value="CYCLIN_CLBs_yeast_rpt2"/>
    <property type="match status" value="1"/>
</dbReference>
<comment type="similarity">
    <text evidence="4">Belongs to the cyclin family.</text>
</comment>
<dbReference type="PROSITE" id="PS00292">
    <property type="entry name" value="CYCLINS"/>
    <property type="match status" value="1"/>
</dbReference>
<dbReference type="SMART" id="SM01332">
    <property type="entry name" value="Cyclin_C"/>
    <property type="match status" value="1"/>
</dbReference>
<proteinExistence type="inferred from homology"/>
<evidence type="ECO:0000256" key="1">
    <source>
        <dbReference type="ARBA" id="ARBA00022618"/>
    </source>
</evidence>
<organism evidence="8 9">
    <name type="scientific">Paramarasmius palmivorus</name>
    <dbReference type="NCBI Taxonomy" id="297713"/>
    <lineage>
        <taxon>Eukaryota</taxon>
        <taxon>Fungi</taxon>
        <taxon>Dikarya</taxon>
        <taxon>Basidiomycota</taxon>
        <taxon>Agaricomycotina</taxon>
        <taxon>Agaricomycetes</taxon>
        <taxon>Agaricomycetidae</taxon>
        <taxon>Agaricales</taxon>
        <taxon>Marasmiineae</taxon>
        <taxon>Marasmiaceae</taxon>
        <taxon>Paramarasmius</taxon>
    </lineage>
</organism>
<evidence type="ECO:0000256" key="2">
    <source>
        <dbReference type="ARBA" id="ARBA00023127"/>
    </source>
</evidence>
<evidence type="ECO:0000256" key="4">
    <source>
        <dbReference type="RuleBase" id="RU000383"/>
    </source>
</evidence>
<evidence type="ECO:0000256" key="5">
    <source>
        <dbReference type="SAM" id="MobiDB-lite"/>
    </source>
</evidence>
<gene>
    <name evidence="8" type="primary">CLB2_2</name>
    <name evidence="8" type="ORF">VNI00_008737</name>
</gene>
<dbReference type="InterPro" id="IPR006671">
    <property type="entry name" value="Cyclin_N"/>
</dbReference>
<keyword evidence="9" id="KW-1185">Reference proteome</keyword>
<dbReference type="GO" id="GO:0051301">
    <property type="term" value="P:cell division"/>
    <property type="evidence" value="ECO:0007669"/>
    <property type="project" value="UniProtKB-KW"/>
</dbReference>
<feature type="compositionally biased region" description="Acidic residues" evidence="5">
    <location>
        <begin position="236"/>
        <end position="251"/>
    </location>
</feature>
<dbReference type="Pfam" id="PF02984">
    <property type="entry name" value="Cyclin_C"/>
    <property type="match status" value="1"/>
</dbReference>
<dbReference type="InterPro" id="IPR036915">
    <property type="entry name" value="Cyclin-like_sf"/>
</dbReference>
<evidence type="ECO:0000313" key="8">
    <source>
        <dbReference type="EMBL" id="KAK7042999.1"/>
    </source>
</evidence>
<evidence type="ECO:0000313" key="9">
    <source>
        <dbReference type="Proteomes" id="UP001383192"/>
    </source>
</evidence>
<evidence type="ECO:0000259" key="7">
    <source>
        <dbReference type="SMART" id="SM01332"/>
    </source>
</evidence>
<dbReference type="Proteomes" id="UP001383192">
    <property type="component" value="Unassembled WGS sequence"/>
</dbReference>
<keyword evidence="2 4" id="KW-0195">Cyclin</keyword>
<evidence type="ECO:0000256" key="3">
    <source>
        <dbReference type="ARBA" id="ARBA00023306"/>
    </source>
</evidence>
<dbReference type="InterPro" id="IPR004367">
    <property type="entry name" value="Cyclin_C-dom"/>
</dbReference>
<dbReference type="Gene3D" id="1.10.472.10">
    <property type="entry name" value="Cyclin-like"/>
    <property type="match status" value="2"/>
</dbReference>
<keyword evidence="3" id="KW-0131">Cell cycle</keyword>
<feature type="region of interest" description="Disordered" evidence="5">
    <location>
        <begin position="17"/>
        <end position="60"/>
    </location>
</feature>
<name>A0AAW0CVD5_9AGAR</name>
<sequence>MECKTCDFMSTAVPTRRALRTTRTATAKDPENANARPSRINTRAKPPSSTSNGTTNGVIGRATGATAASRAKIAVNGDIKSDHPAAKRKREALGEVTAFVNRTGAGGKGKEKETVQKFDGVVINKSKTIAVRQPLQRTVANTRQSAKSKIVVAKDALEEVVEVEGDDAVTADDNAMAIDPPSQTSKPVLPSLTIRKSLADNRDLPRRSTRPAQPYLEDELEAGRVFKKPRTSDAPELCEQDAEDELEDEDAQQGHVLDDEPEADPNGNEWDDLDADDSGDPLMVSEYVVEIFDYFREVEVATMPNPNYMANQKDLGWAMRGILSDWLIELQERFRLLPETLFLCLNIIDRFLSARVVSLARLQLVGVTCMFIAAKVEEIVCPSAQEFLAQTEASYTLSDVFNAEKYILKTLDYNLNFANPVHFLRRVSKADDYNVKARTLAKYLLEIACLEWRLIATPPSLLAAAAMWLARITIGNETWTPNLAHYSGYAESSLIPTANLMVNYILKPVKHESFYKKYARKRYLKVSVYLRRWATQRWTEGTQVDLVSEVPGLKAEIRALRAEEELKADREEAESVALQVTYDS</sequence>
<comment type="caution">
    <text evidence="8">The sequence shown here is derived from an EMBL/GenBank/DDBJ whole genome shotgun (WGS) entry which is preliminary data.</text>
</comment>
<dbReference type="InterPro" id="IPR013763">
    <property type="entry name" value="Cyclin-like_dom"/>
</dbReference>
<protein>
    <submittedName>
        <fullName evidence="8">G2/mitotic-specific cyclin</fullName>
    </submittedName>
</protein>
<evidence type="ECO:0000259" key="6">
    <source>
        <dbReference type="SMART" id="SM00385"/>
    </source>
</evidence>
<keyword evidence="1" id="KW-0132">Cell division</keyword>
<feature type="domain" description="Cyclin C-terminal" evidence="7">
    <location>
        <begin position="418"/>
        <end position="532"/>
    </location>
</feature>
<feature type="domain" description="Cyclin-like" evidence="6">
    <location>
        <begin position="422"/>
        <end position="503"/>
    </location>
</feature>
<dbReference type="SUPFAM" id="SSF47954">
    <property type="entry name" value="Cyclin-like"/>
    <property type="match status" value="2"/>
</dbReference>
<dbReference type="InterPro" id="IPR048258">
    <property type="entry name" value="Cyclins_cyclin-box"/>
</dbReference>
<dbReference type="CDD" id="cd20568">
    <property type="entry name" value="CYCLIN_CLBs_yeast_rpt1"/>
    <property type="match status" value="1"/>
</dbReference>
<dbReference type="SMART" id="SM00385">
    <property type="entry name" value="CYCLIN"/>
    <property type="match status" value="2"/>
</dbReference>
<feature type="domain" description="Cyclin-like" evidence="6">
    <location>
        <begin position="325"/>
        <end position="409"/>
    </location>
</feature>
<dbReference type="FunFam" id="1.10.472.10:FF:000001">
    <property type="entry name" value="G2/mitotic-specific cyclin"/>
    <property type="match status" value="1"/>
</dbReference>
<dbReference type="InterPro" id="IPR039361">
    <property type="entry name" value="Cyclin"/>
</dbReference>
<dbReference type="AlphaFoldDB" id="A0AAW0CVD5"/>
<feature type="region of interest" description="Disordered" evidence="5">
    <location>
        <begin position="171"/>
        <end position="276"/>
    </location>
</feature>
<feature type="compositionally biased region" description="Acidic residues" evidence="5">
    <location>
        <begin position="259"/>
        <end position="276"/>
    </location>
</feature>
<dbReference type="EMBL" id="JAYKXP010000030">
    <property type="protein sequence ID" value="KAK7042999.1"/>
    <property type="molecule type" value="Genomic_DNA"/>
</dbReference>